<name>A0A1H4ES72_9BACT</name>
<dbReference type="InterPro" id="IPR050306">
    <property type="entry name" value="PfkB_Carbo_kinase"/>
</dbReference>
<evidence type="ECO:0000256" key="1">
    <source>
        <dbReference type="ARBA" id="ARBA00010688"/>
    </source>
</evidence>
<dbReference type="EMBL" id="FNRL01000020">
    <property type="protein sequence ID" value="SEA87913.1"/>
    <property type="molecule type" value="Genomic_DNA"/>
</dbReference>
<dbReference type="CDD" id="cd01167">
    <property type="entry name" value="bac_FRK"/>
    <property type="match status" value="1"/>
</dbReference>
<evidence type="ECO:0000313" key="6">
    <source>
        <dbReference type="Proteomes" id="UP000199656"/>
    </source>
</evidence>
<comment type="similarity">
    <text evidence="1">Belongs to the carbohydrate kinase PfkB family.</text>
</comment>
<dbReference type="PROSITE" id="PS00583">
    <property type="entry name" value="PFKB_KINASES_1"/>
    <property type="match status" value="1"/>
</dbReference>
<dbReference type="Gene3D" id="3.40.1190.20">
    <property type="match status" value="1"/>
</dbReference>
<feature type="domain" description="Carbohydrate kinase PfkB" evidence="4">
    <location>
        <begin position="23"/>
        <end position="282"/>
    </location>
</feature>
<evidence type="ECO:0000313" key="5">
    <source>
        <dbReference type="EMBL" id="SEA87913.1"/>
    </source>
</evidence>
<dbReference type="OrthoDB" id="9813569at2"/>
<dbReference type="Proteomes" id="UP000199656">
    <property type="component" value="Unassembled WGS sequence"/>
</dbReference>
<gene>
    <name evidence="5" type="ORF">SAMN05660909_03912</name>
</gene>
<sequence>MMNKKNEVVCFGEILWDVLPGQELPGGAPMNVTYHLSKLGRKATLISRLGNDERGIALRKIFEDKGIDTSFVQVDALHKTSIVLATPNEAGDMKYDIVEDVAWDYIEKQPDHETLISQSRYFVFGSLAMRNKGSRDTLLALMELPCTKVLDINLRAPFINKEHITYLLRKADIVKMNEEELGLVTGWYGDYIGIEEKMQLLQHRFNIETLIVTRGAKGAAIKHQDHSYLHDGFKVQVADTIGSGDSFLAAFLSKFMENKNVDAALTFACKVGAFVATKKGGCPDYDVSEIDRTNIICSIPD</sequence>
<evidence type="ECO:0000256" key="3">
    <source>
        <dbReference type="ARBA" id="ARBA00022777"/>
    </source>
</evidence>
<keyword evidence="3 5" id="KW-0418">Kinase</keyword>
<dbReference type="Pfam" id="PF00294">
    <property type="entry name" value="PfkB"/>
    <property type="match status" value="1"/>
</dbReference>
<dbReference type="PANTHER" id="PTHR43085:SF57">
    <property type="entry name" value="CARBOHYDRATE KINASE PFKB DOMAIN-CONTAINING PROTEIN"/>
    <property type="match status" value="1"/>
</dbReference>
<evidence type="ECO:0000259" key="4">
    <source>
        <dbReference type="Pfam" id="PF00294"/>
    </source>
</evidence>
<dbReference type="SUPFAM" id="SSF53613">
    <property type="entry name" value="Ribokinase-like"/>
    <property type="match status" value="1"/>
</dbReference>
<accession>A0A1H4ES72</accession>
<reference evidence="6" key="1">
    <citation type="submission" date="2016-10" db="EMBL/GenBank/DDBJ databases">
        <authorList>
            <person name="Varghese N."/>
            <person name="Submissions S."/>
        </authorList>
    </citation>
    <scope>NUCLEOTIDE SEQUENCE [LARGE SCALE GENOMIC DNA]</scope>
    <source>
        <strain evidence="6">DSM 23920</strain>
    </source>
</reference>
<dbReference type="GO" id="GO:0016301">
    <property type="term" value="F:kinase activity"/>
    <property type="evidence" value="ECO:0007669"/>
    <property type="project" value="UniProtKB-KW"/>
</dbReference>
<dbReference type="PROSITE" id="PS00584">
    <property type="entry name" value="PFKB_KINASES_2"/>
    <property type="match status" value="1"/>
</dbReference>
<dbReference type="PANTHER" id="PTHR43085">
    <property type="entry name" value="HEXOKINASE FAMILY MEMBER"/>
    <property type="match status" value="1"/>
</dbReference>
<dbReference type="InterPro" id="IPR029056">
    <property type="entry name" value="Ribokinase-like"/>
</dbReference>
<protein>
    <submittedName>
        <fullName evidence="5">Fructokinase</fullName>
    </submittedName>
</protein>
<organism evidence="5 6">
    <name type="scientific">Chitinophaga terrae</name>
    <name type="common">ex Kim and Jung 2007</name>
    <dbReference type="NCBI Taxonomy" id="408074"/>
    <lineage>
        <taxon>Bacteria</taxon>
        <taxon>Pseudomonadati</taxon>
        <taxon>Bacteroidota</taxon>
        <taxon>Chitinophagia</taxon>
        <taxon>Chitinophagales</taxon>
        <taxon>Chitinophagaceae</taxon>
        <taxon>Chitinophaga</taxon>
    </lineage>
</organism>
<dbReference type="STRING" id="408074.SAMN05660909_03912"/>
<proteinExistence type="inferred from homology"/>
<dbReference type="InterPro" id="IPR011611">
    <property type="entry name" value="PfkB_dom"/>
</dbReference>
<keyword evidence="2" id="KW-0808">Transferase</keyword>
<dbReference type="InterPro" id="IPR002173">
    <property type="entry name" value="Carboh/pur_kinase_PfkB_CS"/>
</dbReference>
<dbReference type="AlphaFoldDB" id="A0A1H4ES72"/>
<keyword evidence="6" id="KW-1185">Reference proteome</keyword>
<dbReference type="RefSeq" id="WP_089763611.1">
    <property type="nucleotide sequence ID" value="NZ_BKAT01000033.1"/>
</dbReference>
<evidence type="ECO:0000256" key="2">
    <source>
        <dbReference type="ARBA" id="ARBA00022679"/>
    </source>
</evidence>